<dbReference type="AlphaFoldDB" id="A0A6A0B579"/>
<evidence type="ECO:0000256" key="1">
    <source>
        <dbReference type="SAM" id="MobiDB-lite"/>
    </source>
</evidence>
<feature type="region of interest" description="Disordered" evidence="1">
    <location>
        <begin position="304"/>
        <end position="331"/>
    </location>
</feature>
<feature type="region of interest" description="Disordered" evidence="1">
    <location>
        <begin position="32"/>
        <end position="89"/>
    </location>
</feature>
<evidence type="ECO:0000259" key="2">
    <source>
        <dbReference type="Pfam" id="PF13930"/>
    </source>
</evidence>
<keyword evidence="4" id="KW-1185">Reference proteome</keyword>
<evidence type="ECO:0000313" key="3">
    <source>
        <dbReference type="EMBL" id="GFH40540.1"/>
    </source>
</evidence>
<reference evidence="3 4" key="1">
    <citation type="submission" date="2020-02" db="EMBL/GenBank/DDBJ databases">
        <title>Draft genome sequence of Lactococcus sp. Hs20B0-1.</title>
        <authorList>
            <person name="Noda S."/>
            <person name="Yuki M."/>
            <person name="Ohkuma M."/>
        </authorList>
    </citation>
    <scope>NUCLEOTIDE SEQUENCE [LARGE SCALE GENOMIC DNA]</scope>
    <source>
        <strain evidence="3 4">Hs20B0-1</strain>
    </source>
</reference>
<dbReference type="InterPro" id="IPR044927">
    <property type="entry name" value="Endonuclea_NS_2"/>
</dbReference>
<comment type="caution">
    <text evidence="3">The sequence shown here is derived from an EMBL/GenBank/DDBJ whole genome shotgun (WGS) entry which is preliminary data.</text>
</comment>
<name>A0A6A0B579_9LACT</name>
<dbReference type="RefSeq" id="WP_172356164.1">
    <property type="nucleotide sequence ID" value="NZ_BLLH01000004.1"/>
</dbReference>
<feature type="compositionally biased region" description="Low complexity" evidence="1">
    <location>
        <begin position="36"/>
        <end position="55"/>
    </location>
</feature>
<feature type="compositionally biased region" description="Basic and acidic residues" evidence="1">
    <location>
        <begin position="56"/>
        <end position="67"/>
    </location>
</feature>
<accession>A0A6A0B579</accession>
<dbReference type="EMBL" id="BLLH01000004">
    <property type="protein sequence ID" value="GFH40540.1"/>
    <property type="molecule type" value="Genomic_DNA"/>
</dbReference>
<organism evidence="3 4">
    <name type="scientific">Pseudolactococcus insecticola</name>
    <dbReference type="NCBI Taxonomy" id="2709158"/>
    <lineage>
        <taxon>Bacteria</taxon>
        <taxon>Bacillati</taxon>
        <taxon>Bacillota</taxon>
        <taxon>Bacilli</taxon>
        <taxon>Lactobacillales</taxon>
        <taxon>Streptococcaceae</taxon>
        <taxon>Pseudolactococcus</taxon>
    </lineage>
</organism>
<protein>
    <recommendedName>
        <fullName evidence="2">Type VII secretion system protein EssD-like domain-containing protein</fullName>
    </recommendedName>
</protein>
<feature type="domain" description="Type VII secretion system protein EssD-like" evidence="2">
    <location>
        <begin position="109"/>
        <end position="250"/>
    </location>
</feature>
<proteinExistence type="predicted"/>
<gene>
    <name evidence="3" type="ORF">Hs20B_09380</name>
</gene>
<sequence length="385" mass="42171">MKNKNTGTLIAIIILVVSLTTAGLIGLATYQRSDSTSHTSRQKTTSKTTISQTASNREKASTTERSSKQAQSSTAPSKLPKSEGTSSDSTLTGAALTILPYQSGRQLILGNLDAMKRPTDAHIQLSNSDEPTAKNSGRLTVDPPGWHNYKFWYTAANGETKQAWLMNRTHLVGYQFSGLHDEPRNLVTGTSYVNTGAPSGMDAGNEKGMLYYENQLDSWLALHPSYHLDYQVTPFYRGDELLPRQIRLSYIGYDSHGKTQEIHLNSSLEHTTAQGITYVFLDNVAENAVIDYRTGTAKNLVTENKTAPSATSEPLTVPSETSAKQTDGTSKTKIYEDATGKGLIKGSQNGIYHLPGDRYYDKTTNPKAWFKTIAEAENAGYRAPK</sequence>
<dbReference type="Proteomes" id="UP000475928">
    <property type="component" value="Unassembled WGS sequence"/>
</dbReference>
<dbReference type="Pfam" id="PF13930">
    <property type="entry name" value="Endonuclea_NS_2"/>
    <property type="match status" value="1"/>
</dbReference>
<dbReference type="InterPro" id="IPR044929">
    <property type="entry name" value="DNA/RNA_non-sp_Endonuclease_sf"/>
</dbReference>
<dbReference type="Gene3D" id="3.40.570.10">
    <property type="entry name" value="Extracellular Endonuclease, subunit A"/>
    <property type="match status" value="1"/>
</dbReference>
<evidence type="ECO:0000313" key="4">
    <source>
        <dbReference type="Proteomes" id="UP000475928"/>
    </source>
</evidence>